<keyword evidence="6" id="KW-0633">Potassium transport</keyword>
<dbReference type="InterPro" id="IPR036721">
    <property type="entry name" value="RCK_C_sf"/>
</dbReference>
<evidence type="ECO:0000256" key="8">
    <source>
        <dbReference type="ARBA" id="ARBA00022958"/>
    </source>
</evidence>
<keyword evidence="16" id="KW-1185">Reference proteome</keyword>
<feature type="domain" description="RCK N-terminal" evidence="12">
    <location>
        <begin position="1"/>
        <end position="118"/>
    </location>
</feature>
<evidence type="ECO:0000256" key="4">
    <source>
        <dbReference type="ARBA" id="ARBA00022475"/>
    </source>
</evidence>
<dbReference type="FunFam" id="3.40.50.720:FF:000027">
    <property type="entry name" value="Trk system potassium transporter TrkA"/>
    <property type="match status" value="1"/>
</dbReference>
<dbReference type="InterPro" id="IPR006036">
    <property type="entry name" value="K_uptake_TrkA"/>
</dbReference>
<dbReference type="NCBIfam" id="NF007039">
    <property type="entry name" value="PRK09496.3-2"/>
    <property type="match status" value="1"/>
</dbReference>
<dbReference type="FunFam" id="3.40.50.720:FF:000042">
    <property type="entry name" value="Trk system potassium transporter TrkA"/>
    <property type="match status" value="1"/>
</dbReference>
<feature type="domain" description="RCK N-terminal" evidence="12">
    <location>
        <begin position="232"/>
        <end position="348"/>
    </location>
</feature>
<keyword evidence="10" id="KW-0406">Ion transport</keyword>
<dbReference type="InterPro" id="IPR006037">
    <property type="entry name" value="RCK_C"/>
</dbReference>
<evidence type="ECO:0000259" key="12">
    <source>
        <dbReference type="PROSITE" id="PS51201"/>
    </source>
</evidence>
<reference evidence="15 16" key="1">
    <citation type="submission" date="2020-01" db="EMBL/GenBank/DDBJ databases">
        <title>The genomic epidemiology of tigecycline resistance gene tet(X) variants in a swine farm in China.</title>
        <authorList>
            <person name="Peng K."/>
            <person name="Li R."/>
        </authorList>
    </citation>
    <scope>NUCLEOTIDE SEQUENCE [LARGE SCALE GENOMIC DNA]</scope>
    <source>
        <strain evidence="15 16">ZF1</strain>
    </source>
</reference>
<dbReference type="RefSeq" id="WP_075674039.1">
    <property type="nucleotide sequence ID" value="NZ_CP045008.1"/>
</dbReference>
<keyword evidence="8" id="KW-0630">Potassium</keyword>
<dbReference type="GeneID" id="57331332"/>
<evidence type="ECO:0000256" key="1">
    <source>
        <dbReference type="ARBA" id="ARBA00004515"/>
    </source>
</evidence>
<evidence type="ECO:0000313" key="14">
    <source>
        <dbReference type="EMBL" id="MBG2916267.1"/>
    </source>
</evidence>
<dbReference type="SUPFAM" id="SSF51735">
    <property type="entry name" value="NAD(P)-binding Rossmann-fold domains"/>
    <property type="match status" value="2"/>
</dbReference>
<dbReference type="PANTHER" id="PTHR43833:SF5">
    <property type="entry name" value="TRK SYSTEM POTASSIUM UPTAKE PROTEIN TRKA"/>
    <property type="match status" value="1"/>
</dbReference>
<feature type="domain" description="RCK C-terminal" evidence="13">
    <location>
        <begin position="143"/>
        <end position="227"/>
    </location>
</feature>
<dbReference type="PROSITE" id="PS51201">
    <property type="entry name" value="RCK_N"/>
    <property type="match status" value="2"/>
</dbReference>
<evidence type="ECO:0000256" key="7">
    <source>
        <dbReference type="ARBA" id="ARBA00022737"/>
    </source>
</evidence>
<dbReference type="InterPro" id="IPR036291">
    <property type="entry name" value="NAD(P)-bd_dom_sf"/>
</dbReference>
<keyword evidence="5" id="KW-0997">Cell inner membrane</keyword>
<dbReference type="FunFam" id="3.30.70.1450:FF:000001">
    <property type="entry name" value="Trk system potassium transporter TrkA"/>
    <property type="match status" value="1"/>
</dbReference>
<dbReference type="PRINTS" id="PR00335">
    <property type="entry name" value="KUPTAKETRKA"/>
</dbReference>
<evidence type="ECO:0000256" key="11">
    <source>
        <dbReference type="ARBA" id="ARBA00023136"/>
    </source>
</evidence>
<dbReference type="Proteomes" id="UP000501338">
    <property type="component" value="Chromosome"/>
</dbReference>
<organism evidence="14 17">
    <name type="scientific">Proteus terrae subsp. cibarius</name>
    <dbReference type="NCBI Taxonomy" id="626774"/>
    <lineage>
        <taxon>Bacteria</taxon>
        <taxon>Pseudomonadati</taxon>
        <taxon>Pseudomonadota</taxon>
        <taxon>Gammaproteobacteria</taxon>
        <taxon>Enterobacterales</taxon>
        <taxon>Morganellaceae</taxon>
        <taxon>Proteus</taxon>
    </lineage>
</organism>
<evidence type="ECO:0000256" key="9">
    <source>
        <dbReference type="ARBA" id="ARBA00023027"/>
    </source>
</evidence>
<dbReference type="FunFam" id="3.30.70.1450:FF:000002">
    <property type="entry name" value="Trk system potassium transporter TrkA"/>
    <property type="match status" value="1"/>
</dbReference>
<evidence type="ECO:0000256" key="2">
    <source>
        <dbReference type="ARBA" id="ARBA00017378"/>
    </source>
</evidence>
<name>A0A6G6SQJ7_9GAMM</name>
<dbReference type="AlphaFoldDB" id="A0A6G6SQJ7"/>
<keyword evidence="11" id="KW-0472">Membrane</keyword>
<evidence type="ECO:0000256" key="10">
    <source>
        <dbReference type="ARBA" id="ARBA00023065"/>
    </source>
</evidence>
<evidence type="ECO:0000313" key="16">
    <source>
        <dbReference type="Proteomes" id="UP000501338"/>
    </source>
</evidence>
<sequence>MKIIILGAGQVGGTLAENLVGENNDITVVDTNADRLRQLQDKFDLRVVNGHGSHPRILREAGAEDADMLVAVTNSDETNMIACQVAYTLFNTPNKVARIRASEFVREADKLFLPEAIPIDYLISPEHLVIDYVYKLIQYPGALQVVNFADGQVSIVAVKAYYGGSLVGNALSTLRDHMPHIDTRVAAIFRQDRPIRPQGSTIIEAGDEVFFVVASQHIRAVMSELQRLEKPYKRIMIVGGGNVGAGLAARLEKDYSVKLIEHNQQRATELAELLHDTIVFYGDASDQELLAEEHIEQIDVFIALTNDDEANIMSAMLAKRMGAKKAMVLIQRSAYVDLVQGGVIDIAISPQQATISALLGHVRKADIVSVSSLRRGVAEAIEAVAHGDENTSKVVGRRIQDIKLPPGTIIGAIVREQDVIIANASHSIEQGDHVIMFITDKKYVPEVEKLFQPSPFFL</sequence>
<dbReference type="EMBL" id="CP047340">
    <property type="protein sequence ID" value="QIF91361.1"/>
    <property type="molecule type" value="Genomic_DNA"/>
</dbReference>
<dbReference type="InterPro" id="IPR050721">
    <property type="entry name" value="Trk_Ktr_HKT_K-transport"/>
</dbReference>
<keyword evidence="7" id="KW-0677">Repeat</keyword>
<keyword evidence="4" id="KW-1003">Cell membrane</keyword>
<dbReference type="PANTHER" id="PTHR43833">
    <property type="entry name" value="POTASSIUM CHANNEL PROTEIN 2-RELATED-RELATED"/>
    <property type="match status" value="1"/>
</dbReference>
<dbReference type="SUPFAM" id="SSF116726">
    <property type="entry name" value="TrkA C-terminal domain-like"/>
    <property type="match status" value="2"/>
</dbReference>
<dbReference type="NCBIfam" id="NF007030">
    <property type="entry name" value="PRK09496.1-1"/>
    <property type="match status" value="1"/>
</dbReference>
<evidence type="ECO:0000313" key="15">
    <source>
        <dbReference type="EMBL" id="QIF91361.1"/>
    </source>
</evidence>
<keyword evidence="3" id="KW-0813">Transport</keyword>
<evidence type="ECO:0000313" key="17">
    <source>
        <dbReference type="Proteomes" id="UP000612266"/>
    </source>
</evidence>
<reference evidence="14" key="2">
    <citation type="submission" date="2020-11" db="EMBL/GenBank/DDBJ databases">
        <title>Enhanced detection system for hospital associated transmission using whole genome sequencing surveillance.</title>
        <authorList>
            <person name="Harrison L.H."/>
            <person name="Van Tyne D."/>
            <person name="Marsh J.W."/>
            <person name="Griffith M.P."/>
            <person name="Snyder D.J."/>
            <person name="Cooper V.S."/>
            <person name="Mustapha M."/>
        </authorList>
    </citation>
    <scope>NUCLEOTIDE SEQUENCE</scope>
    <source>
        <strain evidence="14">PR00070</strain>
    </source>
</reference>
<dbReference type="Gene3D" id="3.40.50.720">
    <property type="entry name" value="NAD(P)-binding Rossmann-like Domain"/>
    <property type="match status" value="2"/>
</dbReference>
<dbReference type="Pfam" id="PF02254">
    <property type="entry name" value="TrkA_N"/>
    <property type="match status" value="2"/>
</dbReference>
<proteinExistence type="predicted"/>
<dbReference type="NCBIfam" id="NF007031">
    <property type="entry name" value="PRK09496.1-2"/>
    <property type="match status" value="1"/>
</dbReference>
<protein>
    <recommendedName>
        <fullName evidence="2">Trk system potassium uptake protein TrkA</fullName>
    </recommendedName>
</protein>
<dbReference type="GO" id="GO:0015079">
    <property type="term" value="F:potassium ion transmembrane transporter activity"/>
    <property type="evidence" value="ECO:0007669"/>
    <property type="project" value="InterPro"/>
</dbReference>
<dbReference type="Gene3D" id="3.30.70.1450">
    <property type="entry name" value="Regulator of K+ conductance, C-terminal domain"/>
    <property type="match status" value="2"/>
</dbReference>
<evidence type="ECO:0000256" key="3">
    <source>
        <dbReference type="ARBA" id="ARBA00022448"/>
    </source>
</evidence>
<dbReference type="InterPro" id="IPR003148">
    <property type="entry name" value="RCK_N"/>
</dbReference>
<evidence type="ECO:0000259" key="13">
    <source>
        <dbReference type="PROSITE" id="PS51202"/>
    </source>
</evidence>
<gene>
    <name evidence="14" type="primary">trkA</name>
    <name evidence="15" type="ORF">GTH23_15625</name>
    <name evidence="14" type="ORF">I4901_18055</name>
</gene>
<dbReference type="Pfam" id="PF02080">
    <property type="entry name" value="TrkA_C"/>
    <property type="match status" value="2"/>
</dbReference>
<dbReference type="EMBL" id="JADSJR010000038">
    <property type="protein sequence ID" value="MBG2916267.1"/>
    <property type="molecule type" value="Genomic_DNA"/>
</dbReference>
<dbReference type="GO" id="GO:0005886">
    <property type="term" value="C:plasma membrane"/>
    <property type="evidence" value="ECO:0007669"/>
    <property type="project" value="UniProtKB-SubCell"/>
</dbReference>
<evidence type="ECO:0000256" key="5">
    <source>
        <dbReference type="ARBA" id="ARBA00022519"/>
    </source>
</evidence>
<comment type="subcellular location">
    <subcellularLocation>
        <location evidence="1">Cell inner membrane</location>
        <topology evidence="1">Peripheral membrane protein</topology>
        <orientation evidence="1">Cytoplasmic side</orientation>
    </subcellularLocation>
</comment>
<evidence type="ECO:0000256" key="6">
    <source>
        <dbReference type="ARBA" id="ARBA00022538"/>
    </source>
</evidence>
<accession>A0A6G6SQJ7</accession>
<feature type="domain" description="RCK C-terminal" evidence="13">
    <location>
        <begin position="368"/>
        <end position="453"/>
    </location>
</feature>
<keyword evidence="9" id="KW-0520">NAD</keyword>
<dbReference type="NCBIfam" id="NF007032">
    <property type="entry name" value="PRK09496.1-4"/>
    <property type="match status" value="1"/>
</dbReference>
<dbReference type="PROSITE" id="PS51202">
    <property type="entry name" value="RCK_C"/>
    <property type="match status" value="2"/>
</dbReference>
<dbReference type="Proteomes" id="UP000612266">
    <property type="component" value="Unassembled WGS sequence"/>
</dbReference>